<protein>
    <submittedName>
        <fullName evidence="1">Uncharacterized protein</fullName>
    </submittedName>
</protein>
<gene>
    <name evidence="1" type="ORF">CN495_30470</name>
</gene>
<dbReference type="Proteomes" id="UP000219897">
    <property type="component" value="Unassembled WGS sequence"/>
</dbReference>
<dbReference type="EMBL" id="NTYF01000166">
    <property type="protein sequence ID" value="PER43666.1"/>
    <property type="molecule type" value="Genomic_DNA"/>
</dbReference>
<reference evidence="1 2" key="1">
    <citation type="submission" date="2017-09" db="EMBL/GenBank/DDBJ databases">
        <title>Large-scale bioinformatics analysis of Bacillus genomes uncovers conserved roles of natural products in bacterial physiology.</title>
        <authorList>
            <consortium name="Agbiome Team Llc"/>
            <person name="Bleich R.M."/>
            <person name="Kirk G.J."/>
            <person name="Santa Maria K.C."/>
            <person name="Allen S.E."/>
            <person name="Farag S."/>
            <person name="Shank E.A."/>
            <person name="Bowers A."/>
        </authorList>
    </citation>
    <scope>NUCLEOTIDE SEQUENCE [LARGE SCALE GENOMIC DNA]</scope>
    <source>
        <strain evidence="1 2">AFS005140</strain>
    </source>
</reference>
<organism evidence="1 2">
    <name type="scientific">Bacillus thuringiensis</name>
    <dbReference type="NCBI Taxonomy" id="1428"/>
    <lineage>
        <taxon>Bacteria</taxon>
        <taxon>Bacillati</taxon>
        <taxon>Bacillota</taxon>
        <taxon>Bacilli</taxon>
        <taxon>Bacillales</taxon>
        <taxon>Bacillaceae</taxon>
        <taxon>Bacillus</taxon>
        <taxon>Bacillus cereus group</taxon>
    </lineage>
</organism>
<evidence type="ECO:0000313" key="1">
    <source>
        <dbReference type="EMBL" id="PER43666.1"/>
    </source>
</evidence>
<dbReference type="RefSeq" id="WP_098223874.1">
    <property type="nucleotide sequence ID" value="NZ_JAYWUX010000043.1"/>
</dbReference>
<dbReference type="AlphaFoldDB" id="A0ABD6S3Y3"/>
<proteinExistence type="predicted"/>
<accession>A0ABD6S3Y3</accession>
<sequence length="79" mass="9028">MELNKLEKAMIIGIILQALRSRKKLKKYVGLERLASVCKLFDEIQVSTSLEDREEVITSLINKLLDDLLEKDKGGHECI</sequence>
<name>A0ABD6S3Y3_BACTU</name>
<comment type="caution">
    <text evidence="1">The sequence shown here is derived from an EMBL/GenBank/DDBJ whole genome shotgun (WGS) entry which is preliminary data.</text>
</comment>
<evidence type="ECO:0000313" key="2">
    <source>
        <dbReference type="Proteomes" id="UP000219897"/>
    </source>
</evidence>